<dbReference type="AlphaFoldDB" id="A0A2T2X8S1"/>
<evidence type="ECO:0000259" key="1">
    <source>
        <dbReference type="Pfam" id="PF01814"/>
    </source>
</evidence>
<name>A0A2T2X8S1_9FIRM</name>
<dbReference type="InterPro" id="IPR012312">
    <property type="entry name" value="Hemerythrin-like"/>
</dbReference>
<organism evidence="2 3">
    <name type="scientific">Sulfobacillus benefaciens</name>
    <dbReference type="NCBI Taxonomy" id="453960"/>
    <lineage>
        <taxon>Bacteria</taxon>
        <taxon>Bacillati</taxon>
        <taxon>Bacillota</taxon>
        <taxon>Clostridia</taxon>
        <taxon>Eubacteriales</taxon>
        <taxon>Clostridiales Family XVII. Incertae Sedis</taxon>
        <taxon>Sulfobacillus</taxon>
    </lineage>
</organism>
<gene>
    <name evidence="2" type="ORF">C7B43_04350</name>
</gene>
<dbReference type="EMBL" id="PXYT01000006">
    <property type="protein sequence ID" value="PSR30890.1"/>
    <property type="molecule type" value="Genomic_DNA"/>
</dbReference>
<protein>
    <recommendedName>
        <fullName evidence="1">Hemerythrin-like domain-containing protein</fullName>
    </recommendedName>
</protein>
<dbReference type="Proteomes" id="UP000242699">
    <property type="component" value="Unassembled WGS sequence"/>
</dbReference>
<dbReference type="Gene3D" id="1.20.120.520">
    <property type="entry name" value="nmb1532 protein domain like"/>
    <property type="match status" value="1"/>
</dbReference>
<comment type="caution">
    <text evidence="2">The sequence shown here is derived from an EMBL/GenBank/DDBJ whole genome shotgun (WGS) entry which is preliminary data.</text>
</comment>
<evidence type="ECO:0000313" key="3">
    <source>
        <dbReference type="Proteomes" id="UP000242699"/>
    </source>
</evidence>
<accession>A0A2T2X8S1</accession>
<proteinExistence type="predicted"/>
<sequence length="137" mass="15737">MTMMSMHDQVALLSQEHSNVESRLFLLSDALEESDDGDVRWREETVRDVLQYMAVHLLEHMKTEEETVFPYGTRMGLANLVTDLTNQHDTLRHDLSHLLEELARNWPGMKEGGNAFVALLQDHIAQEETAFFPLIDA</sequence>
<feature type="domain" description="Hemerythrin-like" evidence="1">
    <location>
        <begin position="10"/>
        <end position="135"/>
    </location>
</feature>
<evidence type="ECO:0000313" key="2">
    <source>
        <dbReference type="EMBL" id="PSR30890.1"/>
    </source>
</evidence>
<reference evidence="2 3" key="1">
    <citation type="journal article" date="2014" name="BMC Genomics">
        <title>Comparison of environmental and isolate Sulfobacillus genomes reveals diverse carbon, sulfur, nitrogen, and hydrogen metabolisms.</title>
        <authorList>
            <person name="Justice N.B."/>
            <person name="Norman A."/>
            <person name="Brown C.T."/>
            <person name="Singh A."/>
            <person name="Thomas B.C."/>
            <person name="Banfield J.F."/>
        </authorList>
    </citation>
    <scope>NUCLEOTIDE SEQUENCE [LARGE SCALE GENOMIC DNA]</scope>
    <source>
        <strain evidence="2">AMDSBA1</strain>
    </source>
</reference>
<dbReference type="Pfam" id="PF01814">
    <property type="entry name" value="Hemerythrin"/>
    <property type="match status" value="1"/>
</dbReference>